<evidence type="ECO:0000313" key="1">
    <source>
        <dbReference type="EMBL" id="MXG91735.1"/>
    </source>
</evidence>
<dbReference type="SFLD" id="SFLDS00003">
    <property type="entry name" value="Haloacid_Dehalogenase"/>
    <property type="match status" value="1"/>
</dbReference>
<proteinExistence type="predicted"/>
<dbReference type="InterPro" id="IPR036412">
    <property type="entry name" value="HAD-like_sf"/>
</dbReference>
<dbReference type="SFLD" id="SFLDG01129">
    <property type="entry name" value="C1.5:_HAD__Beta-PGM__Phosphata"/>
    <property type="match status" value="1"/>
</dbReference>
<dbReference type="NCBIfam" id="TIGR01549">
    <property type="entry name" value="HAD-SF-IA-v1"/>
    <property type="match status" value="1"/>
</dbReference>
<dbReference type="InterPro" id="IPR006439">
    <property type="entry name" value="HAD-SF_hydro_IA"/>
</dbReference>
<dbReference type="InterPro" id="IPR023198">
    <property type="entry name" value="PGP-like_dom2"/>
</dbReference>
<name>A0A6L7F3D3_9ACTN</name>
<dbReference type="PANTHER" id="PTHR43434">
    <property type="entry name" value="PHOSPHOGLYCOLATE PHOSPHATASE"/>
    <property type="match status" value="1"/>
</dbReference>
<dbReference type="Gene3D" id="3.40.50.1000">
    <property type="entry name" value="HAD superfamily/HAD-like"/>
    <property type="match status" value="1"/>
</dbReference>
<evidence type="ECO:0000313" key="2">
    <source>
        <dbReference type="Proteomes" id="UP000473325"/>
    </source>
</evidence>
<dbReference type="InterPro" id="IPR050155">
    <property type="entry name" value="HAD-like_hydrolase_sf"/>
</dbReference>
<reference evidence="1 2" key="1">
    <citation type="submission" date="2019-12" db="EMBL/GenBank/DDBJ databases">
        <authorList>
            <person name="Kun Z."/>
        </authorList>
    </citation>
    <scope>NUCLEOTIDE SEQUENCE [LARGE SCALE GENOMIC DNA]</scope>
    <source>
        <strain evidence="1 2">YIM 123512</strain>
    </source>
</reference>
<gene>
    <name evidence="1" type="ORF">GRQ65_19515</name>
</gene>
<keyword evidence="1" id="KW-0378">Hydrolase</keyword>
<dbReference type="Gene3D" id="1.10.150.240">
    <property type="entry name" value="Putative phosphatase, domain 2"/>
    <property type="match status" value="1"/>
</dbReference>
<organism evidence="1 2">
    <name type="scientific">Nocardioides flavescens</name>
    <dbReference type="NCBI Taxonomy" id="2691959"/>
    <lineage>
        <taxon>Bacteria</taxon>
        <taxon>Bacillati</taxon>
        <taxon>Actinomycetota</taxon>
        <taxon>Actinomycetes</taxon>
        <taxon>Propionibacteriales</taxon>
        <taxon>Nocardioidaceae</taxon>
        <taxon>Nocardioides</taxon>
    </lineage>
</organism>
<dbReference type="GO" id="GO:0005829">
    <property type="term" value="C:cytosol"/>
    <property type="evidence" value="ECO:0007669"/>
    <property type="project" value="TreeGrafter"/>
</dbReference>
<dbReference type="GO" id="GO:0008967">
    <property type="term" value="F:phosphoglycolate phosphatase activity"/>
    <property type="evidence" value="ECO:0007669"/>
    <property type="project" value="TreeGrafter"/>
</dbReference>
<dbReference type="SUPFAM" id="SSF56784">
    <property type="entry name" value="HAD-like"/>
    <property type="match status" value="1"/>
</dbReference>
<dbReference type="Pfam" id="PF00702">
    <property type="entry name" value="Hydrolase"/>
    <property type="match status" value="1"/>
</dbReference>
<sequence>MSADPTVVLDVDGTLVDTNYHHVLAWSRAFAAHDVTVPLWRVHRAIGMGGDRLVGEVAGDDVEERLGDEVRARWKDEFDAVIDEVRPLVGARELLAALKDRGVAVALASSANPEHAHHAFALLGVDEGAEDDGLVDTATSAEDAGESKPDPELVQAALDRLGQDLETGAACVVGDSVHDVRAAQRAGLPAYAVLTGGTSRAELLEAGAAGVYVDLDDLREHLEEWLPR</sequence>
<dbReference type="RefSeq" id="WP_160879658.1">
    <property type="nucleotide sequence ID" value="NZ_WUEK01000014.1"/>
</dbReference>
<dbReference type="PANTHER" id="PTHR43434:SF16">
    <property type="entry name" value="BLL8046 PROTEIN"/>
    <property type="match status" value="1"/>
</dbReference>
<dbReference type="InterPro" id="IPR023214">
    <property type="entry name" value="HAD_sf"/>
</dbReference>
<dbReference type="Proteomes" id="UP000473325">
    <property type="component" value="Unassembled WGS sequence"/>
</dbReference>
<comment type="caution">
    <text evidence="1">The sequence shown here is derived from an EMBL/GenBank/DDBJ whole genome shotgun (WGS) entry which is preliminary data.</text>
</comment>
<accession>A0A6L7F3D3</accession>
<dbReference type="EMBL" id="WUEK01000014">
    <property type="protein sequence ID" value="MXG91735.1"/>
    <property type="molecule type" value="Genomic_DNA"/>
</dbReference>
<dbReference type="GO" id="GO:0006281">
    <property type="term" value="P:DNA repair"/>
    <property type="evidence" value="ECO:0007669"/>
    <property type="project" value="TreeGrafter"/>
</dbReference>
<dbReference type="AlphaFoldDB" id="A0A6L7F3D3"/>
<keyword evidence="2" id="KW-1185">Reference proteome</keyword>
<protein>
    <submittedName>
        <fullName evidence="1">HAD-IA family hydrolase</fullName>
    </submittedName>
</protein>